<reference evidence="11 12" key="1">
    <citation type="submission" date="2016-10" db="EMBL/GenBank/DDBJ databases">
        <authorList>
            <person name="Cai Z."/>
        </authorList>
    </citation>
    <scope>NUCLEOTIDE SEQUENCE [LARGE SCALE GENOMIC DNA]</scope>
</reference>
<dbReference type="GO" id="GO:0005911">
    <property type="term" value="C:cell-cell junction"/>
    <property type="evidence" value="ECO:0007669"/>
    <property type="project" value="TreeGrafter"/>
</dbReference>
<dbReference type="EMBL" id="FNXT01001191">
    <property type="protein sequence ID" value="SZX73393.1"/>
    <property type="molecule type" value="Genomic_DNA"/>
</dbReference>
<organism evidence="11 12">
    <name type="scientific">Tetradesmus obliquus</name>
    <name type="common">Green alga</name>
    <name type="synonym">Acutodesmus obliquus</name>
    <dbReference type="NCBI Taxonomy" id="3088"/>
    <lineage>
        <taxon>Eukaryota</taxon>
        <taxon>Viridiplantae</taxon>
        <taxon>Chlorophyta</taxon>
        <taxon>core chlorophytes</taxon>
        <taxon>Chlorophyceae</taxon>
        <taxon>CS clade</taxon>
        <taxon>Sphaeropleales</taxon>
        <taxon>Scenedesmaceae</taxon>
        <taxon>Tetradesmus</taxon>
    </lineage>
</organism>
<evidence type="ECO:0000256" key="5">
    <source>
        <dbReference type="ARBA" id="ARBA00022889"/>
    </source>
</evidence>
<sequence>MVSSGPNVDITGFLTFGLVAHTSGVCSFNVTLCDSVSCSSPQRLVIDVAEVNDPPSFTAGPATITVLEDSPAYSAAWASNISAGPGETQLLNFTVKCDSTAAKLFSAAPVISAAGVLGFTPAADAFGSSSCTVVLAEVDTGLTAAEAPLMIVVTPVNDAPSFKATSANITVEGDSGAYYKAWATQISAGPGEQAQNVSFNISCDDAAAALFADQPSISVEDTTGVLSFAPADYASGSSSCNVTLTDDGGLSVTAPLVIVVTEVNHPPSFNVTNNNITVAEDSGAYSAAWATDISAGLGDKNQAVTFTVECDAVAATLFATSPAVSAAGVLTFTTAADAYGSSECTVTLAESGPDALSVSAPLAVTVTPVNDPPSFAPGPALISVLGDSGAYSAAWASNISAGPGEAGQALALSIACSGTAGGLFAAGPVISSDGVLSFTPAATKSGAANCSVTLAEAGQGGLKATAALSIVVPDVNYAPSFEAGAACITVAEGSPAYSAAWATNISAGPGDGEDVSLAIECDAAAGSLFAAGPAISAAGVLSFTPARFKSGSSRCSVTLAEAGAGGLSTNASLVIEVTAVNDAPSFNVTANNISVAEDSPAYSAAWATDISAGPGEEQNVTFSTHFAPGPALISVLGDSGAYSAAWASNISAGPGEAGQDLALSIACSGTAGGLFAAGPVISSDGVLSFTPAATKSGAANCSVTLAEAGQGGLKATAALSIVVTAVNQAPTYTPGPAVVTVLESSGLHKSTWATDISSGPSDADVGQTVTFSVACNAAAAALFSQLPAVSAASGELSFTPAADQFGSSKCNVTLTEEGAGGLSVTRPLTVVVTGVNDPPSFTAGAATVAVAEDSGAYSAAWASNISAGPGEAGQALALSIACSASRAALFAAGPAVDTAGRLKFTPAANMFGSASCTVTLTEQVAGGLSVSAPLSIAVTPVNDAPSFVKGASTVTVLEDADAYSGPWATNISEGPQETDQTVSFSITCSNAALNSAAPQLSPAGVLSFTPAAAAFGSSVCNVTLVDSEGARSAPEQLTIVVTPVNHAPSFNAGTPVITIAEDSGAYSAAWATNISSGPEESDPLKFTVNCSAAEASMFAAAPAMDAEGRLTFTPGPDMFGNASCTVTLTEQMPGGLAASAPLAIVISPVNDGPSFAKGASNVSVSESSGPYSAAWATSISAGPGEAGQAVTFTVACSNAALFSAAPQLSPAGVLSFTPAVGTSGSSVCNVTLVDSEGAASAPQQLTVVVTPVNDPPSFTAGPIVTVAEDSGAYSAAWATNTSSGPGESDPLAFTVNCSAAGASLCAVAPAMDAEGRLTFTPGPDMFGNASCMVTLTEQMPGGLAASAPLSIVVTPVNDAPSFIKGTSNISVAESSGPYSAAWATSISAGPGETGQTVSFTVACSNAPLFSAAPQLSPAGVLSFTPAVGTSGSSVCNVTLVDSQGAKSAPEQLTITLTPVNDPPSFTAGPIVTVAEDSGAYTAAWATNISSGPGESDPLAFTLNCSSANAALFAVAPAVNASGHLTFTPAANKFGNASCTVTLTEQMPGGLSVSAPLSIVVTPVNDAPTFIKGAATITVNESSAAYSSSWAGSILAGPDEAYQTVSFTVACSNAALFSAAPQLSPAGVLSFTPAASATGSSVCNVTLVDSEGARSAPEQLTIVVTAVNDPPSFRAGPIVTVAEDSGAYSAAWATNISSGSEESDPLAFTVNCSSPALFAAAPRLSVAGVLNFTPAADASGSTSCSVVLTEQMAGGLSATGSLTITVTPVNDPPSFAPGPALISVLGDSGAYSAAWASNISAGPGEAQPLAFTISCSSANAALFAVAPAMDTTGRLTFAPGPDMFGNASCTVRLTEQEAGGLSVSAPLSIVVTPVNDPPSFTPGPSSVAVAEDSGTYAAQWASAVSAGPEETDPAVAFSVVCTNSALFTMFTSPPQLTSAGMLTFTPAANAYGSSVCNVTLVDGGGLRSASAQLTVTVTPVNDPPSFTLGSAPFLAANPGTFSFPGFARNISQGLNEDSAPPELQFPLQFKVISCNNLVMFEAGGTPTITAAGTLDFKLTQNTGGLERTSVCQVLLQEVGGLATGSQQFNIIQSRCSAGAAYVKRFDACQFYRALTIPSNPGVEYNMFTNALTWPEASTVCQSMGRRLVKLTDATQDAQLYSAVTAITGNQYWIGLNDQSQEGAYRWPDGSSLVTANWPNGGPWLPGEPNNSLATNVLGEDCVMMNGGKWRDWDCNKDWPYICG</sequence>
<dbReference type="InterPro" id="IPR001304">
    <property type="entry name" value="C-type_lectin-like"/>
</dbReference>
<dbReference type="SUPFAM" id="SSF56436">
    <property type="entry name" value="C-type lectin-like"/>
    <property type="match status" value="1"/>
</dbReference>
<evidence type="ECO:0000256" key="1">
    <source>
        <dbReference type="ARBA" id="ARBA00004370"/>
    </source>
</evidence>
<dbReference type="GO" id="GO:0005509">
    <property type="term" value="F:calcium ion binding"/>
    <property type="evidence" value="ECO:0007669"/>
    <property type="project" value="InterPro"/>
</dbReference>
<dbReference type="SMART" id="SM00034">
    <property type="entry name" value="CLECT"/>
    <property type="match status" value="1"/>
</dbReference>
<feature type="domain" description="Cadherin" evidence="10">
    <location>
        <begin position="270"/>
        <end position="375"/>
    </location>
</feature>
<comment type="subcellular location">
    <subcellularLocation>
        <location evidence="1">Membrane</location>
    </subcellularLocation>
</comment>
<dbReference type="InterPro" id="IPR002126">
    <property type="entry name" value="Cadherin-like_dom"/>
</dbReference>
<evidence type="ECO:0008006" key="13">
    <source>
        <dbReference type="Google" id="ProtNLM"/>
    </source>
</evidence>
<dbReference type="InterPro" id="IPR016186">
    <property type="entry name" value="C-type_lectin-like/link_sf"/>
</dbReference>
<dbReference type="PROSITE" id="PS00615">
    <property type="entry name" value="C_TYPE_LECTIN_1"/>
    <property type="match status" value="1"/>
</dbReference>
<keyword evidence="6" id="KW-1133">Transmembrane helix</keyword>
<proteinExistence type="predicted"/>
<evidence type="ECO:0000256" key="4">
    <source>
        <dbReference type="ARBA" id="ARBA00022837"/>
    </source>
</evidence>
<evidence type="ECO:0000259" key="9">
    <source>
        <dbReference type="PROSITE" id="PS50041"/>
    </source>
</evidence>
<dbReference type="GO" id="GO:0007156">
    <property type="term" value="P:homophilic cell adhesion via plasma membrane adhesion molecules"/>
    <property type="evidence" value="ECO:0007669"/>
    <property type="project" value="InterPro"/>
</dbReference>
<gene>
    <name evidence="11" type="ORF">BQ4739_LOCUS13668</name>
</gene>
<evidence type="ECO:0000259" key="10">
    <source>
        <dbReference type="PROSITE" id="PS50268"/>
    </source>
</evidence>
<accession>A0A383W822</accession>
<dbReference type="PROSITE" id="PS50268">
    <property type="entry name" value="CADHERIN_2"/>
    <property type="match status" value="1"/>
</dbReference>
<keyword evidence="12" id="KW-1185">Reference proteome</keyword>
<dbReference type="GO" id="GO:0016020">
    <property type="term" value="C:membrane"/>
    <property type="evidence" value="ECO:0007669"/>
    <property type="project" value="UniProtKB-SubCell"/>
</dbReference>
<keyword evidence="4" id="KW-0106">Calcium</keyword>
<dbReference type="PANTHER" id="PTHR24025:SF31">
    <property type="entry name" value="NEURAL-CADHERIN"/>
    <property type="match status" value="1"/>
</dbReference>
<evidence type="ECO:0000256" key="2">
    <source>
        <dbReference type="ARBA" id="ARBA00022692"/>
    </source>
</evidence>
<evidence type="ECO:0000256" key="7">
    <source>
        <dbReference type="ARBA" id="ARBA00023136"/>
    </source>
</evidence>
<dbReference type="CDD" id="cd00037">
    <property type="entry name" value="CLECT"/>
    <property type="match status" value="1"/>
</dbReference>
<evidence type="ECO:0000256" key="3">
    <source>
        <dbReference type="ARBA" id="ARBA00022737"/>
    </source>
</evidence>
<evidence type="ECO:0000256" key="6">
    <source>
        <dbReference type="ARBA" id="ARBA00022989"/>
    </source>
</evidence>
<evidence type="ECO:0000313" key="11">
    <source>
        <dbReference type="EMBL" id="SZX73393.1"/>
    </source>
</evidence>
<evidence type="ECO:0000313" key="12">
    <source>
        <dbReference type="Proteomes" id="UP000256970"/>
    </source>
</evidence>
<feature type="domain" description="C-type lectin" evidence="9">
    <location>
        <begin position="2123"/>
        <end position="2242"/>
    </location>
</feature>
<dbReference type="InterPro" id="IPR016187">
    <property type="entry name" value="CTDL_fold"/>
</dbReference>
<dbReference type="PROSITE" id="PS50041">
    <property type="entry name" value="C_TYPE_LECTIN_2"/>
    <property type="match status" value="1"/>
</dbReference>
<dbReference type="Gene3D" id="3.10.100.10">
    <property type="entry name" value="Mannose-Binding Protein A, subunit A"/>
    <property type="match status" value="1"/>
</dbReference>
<keyword evidence="8" id="KW-1015">Disulfide bond</keyword>
<keyword evidence="2" id="KW-0812">Transmembrane</keyword>
<name>A0A383W822_TETOB</name>
<dbReference type="Pfam" id="PF00059">
    <property type="entry name" value="Lectin_C"/>
    <property type="match status" value="1"/>
</dbReference>
<protein>
    <recommendedName>
        <fullName evidence="13">Cadherin domain-containing protein</fullName>
    </recommendedName>
</protein>
<keyword evidence="7" id="KW-0472">Membrane</keyword>
<dbReference type="PANTHER" id="PTHR24025">
    <property type="entry name" value="DESMOGLEIN FAMILY MEMBER"/>
    <property type="match status" value="1"/>
</dbReference>
<dbReference type="InterPro" id="IPR018378">
    <property type="entry name" value="C-type_lectin_CS"/>
</dbReference>
<keyword evidence="5" id="KW-0130">Cell adhesion</keyword>
<dbReference type="Proteomes" id="UP000256970">
    <property type="component" value="Unassembled WGS sequence"/>
</dbReference>
<evidence type="ECO:0000256" key="8">
    <source>
        <dbReference type="ARBA" id="ARBA00023157"/>
    </source>
</evidence>
<keyword evidence="3" id="KW-0677">Repeat</keyword>
<dbReference type="InterPro" id="IPR050971">
    <property type="entry name" value="Cadherin-domain_protein"/>
</dbReference>